<evidence type="ECO:0000313" key="3">
    <source>
        <dbReference type="Proteomes" id="UP000241074"/>
    </source>
</evidence>
<protein>
    <submittedName>
        <fullName evidence="2">Uncharacterized protein</fullName>
    </submittedName>
</protein>
<reference evidence="2 3" key="2">
    <citation type="submission" date="2018-03" db="EMBL/GenBank/DDBJ databases">
        <authorList>
            <person name="Keele B.F."/>
        </authorList>
    </citation>
    <scope>NUCLEOTIDE SEQUENCE [LARGE SCALE GENOMIC DNA]</scope>
    <source>
        <strain evidence="2 3">D13</strain>
    </source>
</reference>
<dbReference type="AlphaFoldDB" id="A0A2P1PVA2"/>
<evidence type="ECO:0000256" key="1">
    <source>
        <dbReference type="SAM" id="MobiDB-lite"/>
    </source>
</evidence>
<evidence type="ECO:0000313" key="2">
    <source>
        <dbReference type="EMBL" id="AVP98773.1"/>
    </source>
</evidence>
<name>A0A2P1PVA2_9GAMM</name>
<dbReference type="EMBL" id="CP027860">
    <property type="protein sequence ID" value="AVP98773.1"/>
    <property type="molecule type" value="Genomic_DNA"/>
</dbReference>
<keyword evidence="3" id="KW-1185">Reference proteome</keyword>
<dbReference type="Proteomes" id="UP000241074">
    <property type="component" value="Chromosome"/>
</dbReference>
<feature type="region of interest" description="Disordered" evidence="1">
    <location>
        <begin position="30"/>
        <end position="53"/>
    </location>
</feature>
<reference evidence="2 3" key="1">
    <citation type="submission" date="2018-03" db="EMBL/GenBank/DDBJ databases">
        <title>Ahniella affigens gen. nov., sp. nov., a gammaproteobacterium isolated from sandy soil near a stream.</title>
        <authorList>
            <person name="Ko Y."/>
            <person name="Kim J.-H."/>
        </authorList>
    </citation>
    <scope>NUCLEOTIDE SEQUENCE [LARGE SCALE GENOMIC DNA]</scope>
    <source>
        <strain evidence="2 3">D13</strain>
    </source>
</reference>
<organism evidence="2 3">
    <name type="scientific">Ahniella affigens</name>
    <dbReference type="NCBI Taxonomy" id="2021234"/>
    <lineage>
        <taxon>Bacteria</taxon>
        <taxon>Pseudomonadati</taxon>
        <taxon>Pseudomonadota</taxon>
        <taxon>Gammaproteobacteria</taxon>
        <taxon>Lysobacterales</taxon>
        <taxon>Rhodanobacteraceae</taxon>
        <taxon>Ahniella</taxon>
    </lineage>
</organism>
<sequence>MRRGARLLSQTDLITSEIEVRRFANQLSPRRNCVTSDDQTRSQSQPYPAMSASLSGRSVQAECAVTNPC</sequence>
<gene>
    <name evidence="2" type="ORF">C7S18_16995</name>
</gene>
<proteinExistence type="predicted"/>
<accession>A0A2P1PVA2</accession>
<dbReference type="KEGG" id="xba:C7S18_16995"/>